<dbReference type="Pfam" id="PF01782">
    <property type="entry name" value="RimM"/>
    <property type="match status" value="1"/>
</dbReference>
<dbReference type="InterPro" id="IPR002676">
    <property type="entry name" value="RimM_N"/>
</dbReference>
<evidence type="ECO:0000256" key="4">
    <source>
        <dbReference type="ARBA" id="ARBA00023186"/>
    </source>
</evidence>
<comment type="subcellular location">
    <subcellularLocation>
        <location evidence="5">Cytoplasm</location>
    </subcellularLocation>
</comment>
<dbReference type="RefSeq" id="WP_176226689.1">
    <property type="nucleotide sequence ID" value="NZ_BLRV01000063.1"/>
</dbReference>
<keyword evidence="1 5" id="KW-0963">Cytoplasm</keyword>
<gene>
    <name evidence="5" type="primary">rimM</name>
    <name evidence="8" type="ORF">HKBW3S06_00792</name>
</gene>
<dbReference type="SUPFAM" id="SSF50346">
    <property type="entry name" value="PRC-barrel domain"/>
    <property type="match status" value="1"/>
</dbReference>
<comment type="subunit">
    <text evidence="5">Binds ribosomal protein uS19.</text>
</comment>
<evidence type="ECO:0000256" key="3">
    <source>
        <dbReference type="ARBA" id="ARBA00022552"/>
    </source>
</evidence>
<dbReference type="InterPro" id="IPR009000">
    <property type="entry name" value="Transl_B-barrel_sf"/>
</dbReference>
<dbReference type="AlphaFoldDB" id="A0A6V8NMS5"/>
<evidence type="ECO:0000256" key="2">
    <source>
        <dbReference type="ARBA" id="ARBA00022517"/>
    </source>
</evidence>
<dbReference type="GO" id="GO:0043022">
    <property type="term" value="F:ribosome binding"/>
    <property type="evidence" value="ECO:0007669"/>
    <property type="project" value="InterPro"/>
</dbReference>
<proteinExistence type="inferred from homology"/>
<dbReference type="NCBIfam" id="TIGR02273">
    <property type="entry name" value="16S_RimM"/>
    <property type="match status" value="1"/>
</dbReference>
<dbReference type="SUPFAM" id="SSF50447">
    <property type="entry name" value="Translation proteins"/>
    <property type="match status" value="1"/>
</dbReference>
<dbReference type="PANTHER" id="PTHR33692:SF1">
    <property type="entry name" value="RIBOSOME MATURATION FACTOR RIMM"/>
    <property type="match status" value="1"/>
</dbReference>
<evidence type="ECO:0000256" key="5">
    <source>
        <dbReference type="HAMAP-Rule" id="MF_00014"/>
    </source>
</evidence>
<dbReference type="InterPro" id="IPR036976">
    <property type="entry name" value="RimM_N_sf"/>
</dbReference>
<dbReference type="Gene3D" id="2.40.30.60">
    <property type="entry name" value="RimM"/>
    <property type="match status" value="1"/>
</dbReference>
<dbReference type="Proteomes" id="UP000580051">
    <property type="component" value="Unassembled WGS sequence"/>
</dbReference>
<feature type="domain" description="Ribosome maturation factor RimM PRC barrel" evidence="7">
    <location>
        <begin position="101"/>
        <end position="172"/>
    </location>
</feature>
<sequence length="173" mass="19525">MKLFSHVVAQALKAHGLKGEVRLRPETDYPERISGGFSLYLSSACKEEDKLVVDSVRLSSRGPIVKFVGIDNLESAAELVGRSFYVPQDRFPSLAQDTFWVHELIGLQIFEEGGNFLGKLKEVLRTKSNDVYVVERDREGRKEEVLIPALKDVIREVDLEGNRMIVRLPEGLL</sequence>
<reference evidence="8 9" key="1">
    <citation type="journal article" date="2020" name="Front. Microbiol.">
        <title>Single-cell genomics of novel Actinobacteria with the Wood-Ljungdahl pathway discovered in a serpentinizing system.</title>
        <authorList>
            <person name="Merino N."/>
            <person name="Kawai M."/>
            <person name="Boyd E.S."/>
            <person name="Colman D.R."/>
            <person name="McGlynn S.E."/>
            <person name="Nealson K.H."/>
            <person name="Kurokawa K."/>
            <person name="Hongoh Y."/>
        </authorList>
    </citation>
    <scope>NUCLEOTIDE SEQUENCE [LARGE SCALE GENOMIC DNA]</scope>
    <source>
        <strain evidence="8 9">S06</strain>
    </source>
</reference>
<comment type="domain">
    <text evidence="5">The PRC barrel domain binds ribosomal protein uS19.</text>
</comment>
<evidence type="ECO:0000313" key="8">
    <source>
        <dbReference type="EMBL" id="GFP21565.1"/>
    </source>
</evidence>
<dbReference type="GO" id="GO:0005737">
    <property type="term" value="C:cytoplasm"/>
    <property type="evidence" value="ECO:0007669"/>
    <property type="project" value="UniProtKB-SubCell"/>
</dbReference>
<protein>
    <recommendedName>
        <fullName evidence="5">Ribosome maturation factor RimM</fullName>
    </recommendedName>
</protein>
<dbReference type="GO" id="GO:0042274">
    <property type="term" value="P:ribosomal small subunit biogenesis"/>
    <property type="evidence" value="ECO:0007669"/>
    <property type="project" value="UniProtKB-UniRule"/>
</dbReference>
<keyword evidence="3 5" id="KW-0698">rRNA processing</keyword>
<comment type="similarity">
    <text evidence="5">Belongs to the RimM family.</text>
</comment>
<dbReference type="InterPro" id="IPR011033">
    <property type="entry name" value="PRC_barrel-like_sf"/>
</dbReference>
<dbReference type="InterPro" id="IPR011961">
    <property type="entry name" value="RimM"/>
</dbReference>
<evidence type="ECO:0000256" key="1">
    <source>
        <dbReference type="ARBA" id="ARBA00022490"/>
    </source>
</evidence>
<keyword evidence="2 5" id="KW-0690">Ribosome biogenesis</keyword>
<evidence type="ECO:0000259" key="7">
    <source>
        <dbReference type="Pfam" id="PF24986"/>
    </source>
</evidence>
<evidence type="ECO:0000313" key="9">
    <source>
        <dbReference type="Proteomes" id="UP000580051"/>
    </source>
</evidence>
<dbReference type="InterPro" id="IPR056792">
    <property type="entry name" value="PRC_RimM"/>
</dbReference>
<dbReference type="EMBL" id="BLRV01000063">
    <property type="protein sequence ID" value="GFP21565.1"/>
    <property type="molecule type" value="Genomic_DNA"/>
</dbReference>
<dbReference type="Pfam" id="PF24986">
    <property type="entry name" value="PRC_RimM"/>
    <property type="match status" value="1"/>
</dbReference>
<dbReference type="GO" id="GO:0005840">
    <property type="term" value="C:ribosome"/>
    <property type="evidence" value="ECO:0007669"/>
    <property type="project" value="InterPro"/>
</dbReference>
<comment type="function">
    <text evidence="5">An accessory protein needed during the final step in the assembly of 30S ribosomal subunit, possibly for assembly of the head region. Essential for efficient processing of 16S rRNA. May be needed both before and after RbfA during the maturation of 16S rRNA. It has affinity for free ribosomal 30S subunits but not for 70S ribosomes.</text>
</comment>
<dbReference type="HAMAP" id="MF_00014">
    <property type="entry name" value="Ribosome_mat_RimM"/>
    <property type="match status" value="1"/>
</dbReference>
<name>A0A6V8NMS5_9ACTN</name>
<dbReference type="PANTHER" id="PTHR33692">
    <property type="entry name" value="RIBOSOME MATURATION FACTOR RIMM"/>
    <property type="match status" value="1"/>
</dbReference>
<dbReference type="GO" id="GO:0006364">
    <property type="term" value="P:rRNA processing"/>
    <property type="evidence" value="ECO:0007669"/>
    <property type="project" value="UniProtKB-UniRule"/>
</dbReference>
<dbReference type="Gene3D" id="2.30.30.240">
    <property type="entry name" value="PRC-barrel domain"/>
    <property type="match status" value="1"/>
</dbReference>
<evidence type="ECO:0000259" key="6">
    <source>
        <dbReference type="Pfam" id="PF01782"/>
    </source>
</evidence>
<accession>A0A6V8NMS5</accession>
<feature type="domain" description="RimM N-terminal" evidence="6">
    <location>
        <begin position="8"/>
        <end position="89"/>
    </location>
</feature>
<comment type="caution">
    <text evidence="8">The sequence shown here is derived from an EMBL/GenBank/DDBJ whole genome shotgun (WGS) entry which is preliminary data.</text>
</comment>
<keyword evidence="4 5" id="KW-0143">Chaperone</keyword>
<organism evidence="8 9">
    <name type="scientific">Candidatus Hakubella thermalkaliphila</name>
    <dbReference type="NCBI Taxonomy" id="2754717"/>
    <lineage>
        <taxon>Bacteria</taxon>
        <taxon>Bacillati</taxon>
        <taxon>Actinomycetota</taxon>
        <taxon>Actinomycetota incertae sedis</taxon>
        <taxon>Candidatus Hakubellales</taxon>
        <taxon>Candidatus Hakubellaceae</taxon>
        <taxon>Candidatus Hakubella</taxon>
    </lineage>
</organism>